<evidence type="ECO:0000313" key="3">
    <source>
        <dbReference type="Proteomes" id="UP000319004"/>
    </source>
</evidence>
<feature type="region of interest" description="Disordered" evidence="1">
    <location>
        <begin position="29"/>
        <end position="60"/>
    </location>
</feature>
<reference evidence="2 3" key="1">
    <citation type="submission" date="2019-03" db="EMBL/GenBank/DDBJ databases">
        <title>Deep-cultivation of Planctomycetes and their phenomic and genomic characterization uncovers novel biology.</title>
        <authorList>
            <person name="Wiegand S."/>
            <person name="Jogler M."/>
            <person name="Boedeker C."/>
            <person name="Pinto D."/>
            <person name="Vollmers J."/>
            <person name="Rivas-Marin E."/>
            <person name="Kohn T."/>
            <person name="Peeters S.H."/>
            <person name="Heuer A."/>
            <person name="Rast P."/>
            <person name="Oberbeckmann S."/>
            <person name="Bunk B."/>
            <person name="Jeske O."/>
            <person name="Meyerdierks A."/>
            <person name="Storesund J.E."/>
            <person name="Kallscheuer N."/>
            <person name="Luecker S."/>
            <person name="Lage O.M."/>
            <person name="Pohl T."/>
            <person name="Merkel B.J."/>
            <person name="Hornburger P."/>
            <person name="Mueller R.-W."/>
            <person name="Bruemmer F."/>
            <person name="Labrenz M."/>
            <person name="Spormann A.M."/>
            <person name="Op den Camp H."/>
            <person name="Overmann J."/>
            <person name="Amann R."/>
            <person name="Jetten M.S.M."/>
            <person name="Mascher T."/>
            <person name="Medema M.H."/>
            <person name="Devos D.P."/>
            <person name="Kaster A.-K."/>
            <person name="Ovreas L."/>
            <person name="Rohde M."/>
            <person name="Galperin M.Y."/>
            <person name="Jogler C."/>
        </authorList>
    </citation>
    <scope>NUCLEOTIDE SEQUENCE [LARGE SCALE GENOMIC DNA]</scope>
    <source>
        <strain evidence="2 3">Enr13</strain>
    </source>
</reference>
<dbReference type="Proteomes" id="UP000319004">
    <property type="component" value="Chromosome"/>
</dbReference>
<evidence type="ECO:0000313" key="2">
    <source>
        <dbReference type="EMBL" id="QDV42982.1"/>
    </source>
</evidence>
<name>A0A518HQ60_9BACT</name>
<proteinExistence type="predicted"/>
<sequence>MANRSGPRFFEALLRCPNGCWTTTARFKRPSADTGAGGGHEAPSAHRRPGDSLAGCSSAEPASASPGFAILPNRTEPSDIAVIPQKNFPEYSRAPTKIHEEPPLGETAFAQQANAREGRRLAKVLTTSATINSATSTIDVPSRRRIAQPRLSLDTSCDGLRNHSNGERPRMAERTHGSLAAVHPWVRSAIRGFIQIGH</sequence>
<organism evidence="2 3">
    <name type="scientific">Stieleria neptunia</name>
    <dbReference type="NCBI Taxonomy" id="2527979"/>
    <lineage>
        <taxon>Bacteria</taxon>
        <taxon>Pseudomonadati</taxon>
        <taxon>Planctomycetota</taxon>
        <taxon>Planctomycetia</taxon>
        <taxon>Pirellulales</taxon>
        <taxon>Pirellulaceae</taxon>
        <taxon>Stieleria</taxon>
    </lineage>
</organism>
<protein>
    <submittedName>
        <fullName evidence="2">Uncharacterized protein</fullName>
    </submittedName>
</protein>
<keyword evidence="3" id="KW-1185">Reference proteome</keyword>
<dbReference type="KEGG" id="snep:Enr13x_28340"/>
<dbReference type="AlphaFoldDB" id="A0A518HQ60"/>
<dbReference type="EMBL" id="CP037423">
    <property type="protein sequence ID" value="QDV42982.1"/>
    <property type="molecule type" value="Genomic_DNA"/>
</dbReference>
<gene>
    <name evidence="2" type="ORF">Enr13x_28340</name>
</gene>
<evidence type="ECO:0000256" key="1">
    <source>
        <dbReference type="SAM" id="MobiDB-lite"/>
    </source>
</evidence>
<accession>A0A518HQ60</accession>